<sequence length="91" mass="10118">MALELGRTPSQSELFARTHTRKEDREWVDKRSSDVNDAYEAELKRLQDERQAAIDAVDPVPPPNRQGRDVGTGSERPQAGEGLWDGCGSLP</sequence>
<proteinExistence type="predicted"/>
<evidence type="ECO:0000313" key="2">
    <source>
        <dbReference type="EMBL" id="MED6141607.1"/>
    </source>
</evidence>
<accession>A0ABU6SYQ1</accession>
<dbReference type="Proteomes" id="UP001341840">
    <property type="component" value="Unassembled WGS sequence"/>
</dbReference>
<keyword evidence="3" id="KW-1185">Reference proteome</keyword>
<comment type="caution">
    <text evidence="2">The sequence shown here is derived from an EMBL/GenBank/DDBJ whole genome shotgun (WGS) entry which is preliminary data.</text>
</comment>
<feature type="region of interest" description="Disordered" evidence="1">
    <location>
        <begin position="1"/>
        <end position="33"/>
    </location>
</feature>
<gene>
    <name evidence="2" type="ORF">PIB30_105132</name>
</gene>
<organism evidence="2 3">
    <name type="scientific">Stylosanthes scabra</name>
    <dbReference type="NCBI Taxonomy" id="79078"/>
    <lineage>
        <taxon>Eukaryota</taxon>
        <taxon>Viridiplantae</taxon>
        <taxon>Streptophyta</taxon>
        <taxon>Embryophyta</taxon>
        <taxon>Tracheophyta</taxon>
        <taxon>Spermatophyta</taxon>
        <taxon>Magnoliopsida</taxon>
        <taxon>eudicotyledons</taxon>
        <taxon>Gunneridae</taxon>
        <taxon>Pentapetalae</taxon>
        <taxon>rosids</taxon>
        <taxon>fabids</taxon>
        <taxon>Fabales</taxon>
        <taxon>Fabaceae</taxon>
        <taxon>Papilionoideae</taxon>
        <taxon>50 kb inversion clade</taxon>
        <taxon>dalbergioids sensu lato</taxon>
        <taxon>Dalbergieae</taxon>
        <taxon>Pterocarpus clade</taxon>
        <taxon>Stylosanthes</taxon>
    </lineage>
</organism>
<evidence type="ECO:0000313" key="3">
    <source>
        <dbReference type="Proteomes" id="UP001341840"/>
    </source>
</evidence>
<dbReference type="Pfam" id="PF03004">
    <property type="entry name" value="Transposase_24"/>
    <property type="match status" value="1"/>
</dbReference>
<protein>
    <submittedName>
        <fullName evidence="2">Uncharacterized protein</fullName>
    </submittedName>
</protein>
<evidence type="ECO:0000256" key="1">
    <source>
        <dbReference type="SAM" id="MobiDB-lite"/>
    </source>
</evidence>
<feature type="compositionally biased region" description="Basic and acidic residues" evidence="1">
    <location>
        <begin position="21"/>
        <end position="33"/>
    </location>
</feature>
<reference evidence="2 3" key="1">
    <citation type="journal article" date="2023" name="Plants (Basel)">
        <title>Bridging the Gap: Combining Genomics and Transcriptomics Approaches to Understand Stylosanthes scabra, an Orphan Legume from the Brazilian Caatinga.</title>
        <authorList>
            <person name="Ferreira-Neto J.R.C."/>
            <person name="da Silva M.D."/>
            <person name="Binneck E."/>
            <person name="de Melo N.F."/>
            <person name="da Silva R.H."/>
            <person name="de Melo A.L.T.M."/>
            <person name="Pandolfi V."/>
            <person name="Bustamante F.O."/>
            <person name="Brasileiro-Vidal A.C."/>
            <person name="Benko-Iseppon A.M."/>
        </authorList>
    </citation>
    <scope>NUCLEOTIDE SEQUENCE [LARGE SCALE GENOMIC DNA]</scope>
    <source>
        <tissue evidence="2">Leaves</tissue>
    </source>
</reference>
<dbReference type="EMBL" id="JASCZI010064196">
    <property type="protein sequence ID" value="MED6141607.1"/>
    <property type="molecule type" value="Genomic_DNA"/>
</dbReference>
<dbReference type="InterPro" id="IPR004252">
    <property type="entry name" value="Probable_transposase_24"/>
</dbReference>
<feature type="region of interest" description="Disordered" evidence="1">
    <location>
        <begin position="49"/>
        <end position="91"/>
    </location>
</feature>
<name>A0ABU6SYQ1_9FABA</name>